<dbReference type="PROSITE" id="PS50893">
    <property type="entry name" value="ABC_TRANSPORTER_2"/>
    <property type="match status" value="1"/>
</dbReference>
<dbReference type="InterPro" id="IPR039421">
    <property type="entry name" value="Type_1_exporter"/>
</dbReference>
<dbReference type="InterPro" id="IPR003593">
    <property type="entry name" value="AAA+_ATPase"/>
</dbReference>
<feature type="domain" description="ABC transporter" evidence="8">
    <location>
        <begin position="339"/>
        <end position="568"/>
    </location>
</feature>
<sequence length="577" mass="64582">MKALKTITQLMFTEKKDLLLSILFGVLAGLGAVALFANSGYLISTAAIMPPFYVLTISIAMLQLFSVTRAVTRYIERLYSHRGTFTILSKLRMYFYWRLEPLAPRIFERYRSGELLARIVGDVESLQNYFLRVIYPPVVAIIVFLATIAFASVFSWEIALLLLIGLTVTSVLVPVWFSYRQKMTANKLRQRRGELSTETTEFLYGFRDLKINQKLKHQQDKMENASNQLIEGQSEEAKQTLFNQTVNQAFAFIISVAVLALGAYLTAAGDMQGVYLAMLVMVSLTVFENTTPIASVPVYFEDSRKASDRLLHDVAATDQEKQNARETENEWTPQNPVSITAEGVSLPGDRPGKPILKDLSLHVEKGEHVAVVGPSGAGKSALLHTLLGIFTPAEGTVKWEDQDISVCAQESLWQGANIIAQTSHFFYGTVRDNLQLAGDHLHDDQLRSVLDKVQLYDIALDDEMKEKAANLSGGEKQRLTLARVLLKAKPNWFFDEPLSSVDPVTEQRLLQDWLAAAEGETVVYISHRLVGLEQMDRIIVMEDGAIIEEGTFSELIARKGVFYELKAIEDEVIPAFN</sequence>
<feature type="transmembrane region" description="Helical" evidence="7">
    <location>
        <begin position="249"/>
        <end position="268"/>
    </location>
</feature>
<dbReference type="EMBL" id="FOGV01000017">
    <property type="protein sequence ID" value="SES15803.1"/>
    <property type="molecule type" value="Genomic_DNA"/>
</dbReference>
<dbReference type="PANTHER" id="PTHR43394">
    <property type="entry name" value="ATP-DEPENDENT PERMEASE MDL1, MITOCHONDRIAL"/>
    <property type="match status" value="1"/>
</dbReference>
<evidence type="ECO:0000259" key="9">
    <source>
        <dbReference type="PROSITE" id="PS50929"/>
    </source>
</evidence>
<dbReference type="NCBIfam" id="TIGR02868">
    <property type="entry name" value="CydC"/>
    <property type="match status" value="1"/>
</dbReference>
<dbReference type="InterPro" id="IPR011527">
    <property type="entry name" value="ABC1_TM_dom"/>
</dbReference>
<dbReference type="SUPFAM" id="SSF90123">
    <property type="entry name" value="ABC transporter transmembrane region"/>
    <property type="match status" value="1"/>
</dbReference>
<evidence type="ECO:0000256" key="5">
    <source>
        <dbReference type="ARBA" id="ARBA00022989"/>
    </source>
</evidence>
<keyword evidence="2 7" id="KW-0812">Transmembrane</keyword>
<feature type="transmembrane region" description="Helical" evidence="7">
    <location>
        <begin position="158"/>
        <end position="179"/>
    </location>
</feature>
<dbReference type="Pfam" id="PF00005">
    <property type="entry name" value="ABC_tran"/>
    <property type="match status" value="1"/>
</dbReference>
<dbReference type="Pfam" id="PF00664">
    <property type="entry name" value="ABC_membrane"/>
    <property type="match status" value="1"/>
</dbReference>
<dbReference type="Proteomes" id="UP000199318">
    <property type="component" value="Unassembled WGS sequence"/>
</dbReference>
<evidence type="ECO:0000256" key="3">
    <source>
        <dbReference type="ARBA" id="ARBA00022741"/>
    </source>
</evidence>
<evidence type="ECO:0000256" key="2">
    <source>
        <dbReference type="ARBA" id="ARBA00022692"/>
    </source>
</evidence>
<dbReference type="STRING" id="1464123.SAMN05444126_11751"/>
<dbReference type="InterPro" id="IPR017871">
    <property type="entry name" value="ABC_transporter-like_CS"/>
</dbReference>
<dbReference type="GO" id="GO:0005524">
    <property type="term" value="F:ATP binding"/>
    <property type="evidence" value="ECO:0007669"/>
    <property type="project" value="UniProtKB-KW"/>
</dbReference>
<dbReference type="GO" id="GO:0005886">
    <property type="term" value="C:plasma membrane"/>
    <property type="evidence" value="ECO:0007669"/>
    <property type="project" value="UniProtKB-SubCell"/>
</dbReference>
<keyword evidence="3" id="KW-0547">Nucleotide-binding</keyword>
<dbReference type="SMART" id="SM00382">
    <property type="entry name" value="AAA"/>
    <property type="match status" value="1"/>
</dbReference>
<dbReference type="Gene3D" id="1.20.1560.10">
    <property type="entry name" value="ABC transporter type 1, transmembrane domain"/>
    <property type="match status" value="1"/>
</dbReference>
<evidence type="ECO:0000256" key="7">
    <source>
        <dbReference type="SAM" id="Phobius"/>
    </source>
</evidence>
<evidence type="ECO:0000259" key="8">
    <source>
        <dbReference type="PROSITE" id="PS50893"/>
    </source>
</evidence>
<keyword evidence="6 7" id="KW-0472">Membrane</keyword>
<organism evidence="10 11">
    <name type="scientific">Salisediminibacterium halotolerans</name>
    <dbReference type="NCBI Taxonomy" id="517425"/>
    <lineage>
        <taxon>Bacteria</taxon>
        <taxon>Bacillati</taxon>
        <taxon>Bacillota</taxon>
        <taxon>Bacilli</taxon>
        <taxon>Bacillales</taxon>
        <taxon>Bacillaceae</taxon>
        <taxon>Salisediminibacterium</taxon>
    </lineage>
</organism>
<keyword evidence="5 7" id="KW-1133">Transmembrane helix</keyword>
<accession>A0A1H9V3D0</accession>
<dbReference type="GO" id="GO:0015421">
    <property type="term" value="F:ABC-type oligopeptide transporter activity"/>
    <property type="evidence" value="ECO:0007669"/>
    <property type="project" value="TreeGrafter"/>
</dbReference>
<dbReference type="GO" id="GO:0045454">
    <property type="term" value="P:cell redox homeostasis"/>
    <property type="evidence" value="ECO:0007669"/>
    <property type="project" value="InterPro"/>
</dbReference>
<evidence type="ECO:0000256" key="1">
    <source>
        <dbReference type="ARBA" id="ARBA00004651"/>
    </source>
</evidence>
<feature type="transmembrane region" description="Helical" evidence="7">
    <location>
        <begin position="52"/>
        <end position="72"/>
    </location>
</feature>
<dbReference type="GO" id="GO:0034775">
    <property type="term" value="P:glutathione transmembrane transport"/>
    <property type="evidence" value="ECO:0007669"/>
    <property type="project" value="InterPro"/>
</dbReference>
<dbReference type="InterPro" id="IPR027417">
    <property type="entry name" value="P-loop_NTPase"/>
</dbReference>
<dbReference type="InterPro" id="IPR036640">
    <property type="entry name" value="ABC1_TM_sf"/>
</dbReference>
<evidence type="ECO:0000313" key="10">
    <source>
        <dbReference type="EMBL" id="SES15803.1"/>
    </source>
</evidence>
<comment type="caution">
    <text evidence="10">The sequence shown here is derived from an EMBL/GenBank/DDBJ whole genome shotgun (WGS) entry which is preliminary data.</text>
</comment>
<dbReference type="PROSITE" id="PS00211">
    <property type="entry name" value="ABC_TRANSPORTER_1"/>
    <property type="match status" value="1"/>
</dbReference>
<dbReference type="Gene3D" id="3.40.50.300">
    <property type="entry name" value="P-loop containing nucleotide triphosphate hydrolases"/>
    <property type="match status" value="1"/>
</dbReference>
<proteinExistence type="predicted"/>
<evidence type="ECO:0000256" key="6">
    <source>
        <dbReference type="ARBA" id="ARBA00023136"/>
    </source>
</evidence>
<dbReference type="CDD" id="cd18585">
    <property type="entry name" value="ABC_6TM_CydC"/>
    <property type="match status" value="1"/>
</dbReference>
<keyword evidence="4 10" id="KW-0067">ATP-binding</keyword>
<dbReference type="InterPro" id="IPR014223">
    <property type="entry name" value="ABC_CydC/D"/>
</dbReference>
<dbReference type="InterPro" id="IPR003439">
    <property type="entry name" value="ABC_transporter-like_ATP-bd"/>
</dbReference>
<dbReference type="SUPFAM" id="SSF52540">
    <property type="entry name" value="P-loop containing nucleoside triphosphate hydrolases"/>
    <property type="match status" value="1"/>
</dbReference>
<keyword evidence="11" id="KW-1185">Reference proteome</keyword>
<dbReference type="RefSeq" id="WP_093073414.1">
    <property type="nucleotide sequence ID" value="NZ_FOGV01000017.1"/>
</dbReference>
<evidence type="ECO:0000313" key="11">
    <source>
        <dbReference type="Proteomes" id="UP000199318"/>
    </source>
</evidence>
<evidence type="ECO:0000256" key="4">
    <source>
        <dbReference type="ARBA" id="ARBA00022840"/>
    </source>
</evidence>
<gene>
    <name evidence="10" type="ORF">SAMN05444126_11751</name>
</gene>
<dbReference type="PROSITE" id="PS50929">
    <property type="entry name" value="ABC_TM1F"/>
    <property type="match status" value="1"/>
</dbReference>
<reference evidence="11" key="1">
    <citation type="submission" date="2016-10" db="EMBL/GenBank/DDBJ databases">
        <authorList>
            <person name="de Groot N.N."/>
        </authorList>
    </citation>
    <scope>NUCLEOTIDE SEQUENCE [LARGE SCALE GENOMIC DNA]</scope>
    <source>
        <strain evidence="11">10nlg</strain>
    </source>
</reference>
<protein>
    <submittedName>
        <fullName evidence="10">ATP-binding cassette, subfamily C, CydC</fullName>
    </submittedName>
</protein>
<dbReference type="OrthoDB" id="9802264at2"/>
<comment type="subcellular location">
    <subcellularLocation>
        <location evidence="1">Cell membrane</location>
        <topology evidence="1">Multi-pass membrane protein</topology>
    </subcellularLocation>
</comment>
<name>A0A1H9V3D0_9BACI</name>
<dbReference type="PANTHER" id="PTHR43394:SF1">
    <property type="entry name" value="ATP-BINDING CASSETTE SUB-FAMILY B MEMBER 10, MITOCHONDRIAL"/>
    <property type="match status" value="1"/>
</dbReference>
<feature type="domain" description="ABC transmembrane type-1" evidence="9">
    <location>
        <begin position="19"/>
        <end position="302"/>
    </location>
</feature>
<dbReference type="AlphaFoldDB" id="A0A1H9V3D0"/>
<feature type="transmembrane region" description="Helical" evidence="7">
    <location>
        <begin position="133"/>
        <end position="152"/>
    </location>
</feature>
<dbReference type="GO" id="GO:0016887">
    <property type="term" value="F:ATP hydrolysis activity"/>
    <property type="evidence" value="ECO:0007669"/>
    <property type="project" value="InterPro"/>
</dbReference>